<keyword evidence="3" id="KW-1185">Reference proteome</keyword>
<dbReference type="Proteomes" id="UP001050691">
    <property type="component" value="Unassembled WGS sequence"/>
</dbReference>
<evidence type="ECO:0000256" key="1">
    <source>
        <dbReference type="SAM" id="SignalP"/>
    </source>
</evidence>
<dbReference type="AlphaFoldDB" id="A0AAV5A9M0"/>
<name>A0AAV5A9M0_9AGAM</name>
<feature type="chain" id="PRO_5043977573" evidence="1">
    <location>
        <begin position="21"/>
        <end position="104"/>
    </location>
</feature>
<evidence type="ECO:0000313" key="2">
    <source>
        <dbReference type="EMBL" id="GJJ09863.1"/>
    </source>
</evidence>
<proteinExistence type="predicted"/>
<evidence type="ECO:0000313" key="3">
    <source>
        <dbReference type="Proteomes" id="UP001050691"/>
    </source>
</evidence>
<organism evidence="2 3">
    <name type="scientific">Clathrus columnatus</name>
    <dbReference type="NCBI Taxonomy" id="1419009"/>
    <lineage>
        <taxon>Eukaryota</taxon>
        <taxon>Fungi</taxon>
        <taxon>Dikarya</taxon>
        <taxon>Basidiomycota</taxon>
        <taxon>Agaricomycotina</taxon>
        <taxon>Agaricomycetes</taxon>
        <taxon>Phallomycetidae</taxon>
        <taxon>Phallales</taxon>
        <taxon>Clathraceae</taxon>
        <taxon>Clathrus</taxon>
    </lineage>
</organism>
<gene>
    <name evidence="2" type="ORF">Clacol_004087</name>
</gene>
<protein>
    <submittedName>
        <fullName evidence="2">Uncharacterized protein</fullName>
    </submittedName>
</protein>
<dbReference type="EMBL" id="BPWL01000004">
    <property type="protein sequence ID" value="GJJ09863.1"/>
    <property type="molecule type" value="Genomic_DNA"/>
</dbReference>
<comment type="caution">
    <text evidence="2">The sequence shown here is derived from an EMBL/GenBank/DDBJ whole genome shotgun (WGS) entry which is preliminary data.</text>
</comment>
<feature type="signal peptide" evidence="1">
    <location>
        <begin position="1"/>
        <end position="20"/>
    </location>
</feature>
<keyword evidence="1" id="KW-0732">Signal</keyword>
<sequence length="104" mass="11154">MFTITQLVSLSLLTLGVTHAFPVTPNEALQIPDLAFEDMAAKPSGPHTFGQAKSSAEKRVGHFNGIVNYGWPSGDDIKGVNRSGGEQTVAVLWELIDGNDSERT</sequence>
<accession>A0AAV5A9M0</accession>
<reference evidence="2" key="1">
    <citation type="submission" date="2021-10" db="EMBL/GenBank/DDBJ databases">
        <title>De novo Genome Assembly of Clathrus columnatus (Basidiomycota, Fungi) Using Illumina and Nanopore Sequence Data.</title>
        <authorList>
            <person name="Ogiso-Tanaka E."/>
            <person name="Itagaki H."/>
            <person name="Hosoya T."/>
            <person name="Hosaka K."/>
        </authorList>
    </citation>
    <scope>NUCLEOTIDE SEQUENCE</scope>
    <source>
        <strain evidence="2">MO-923</strain>
    </source>
</reference>